<organism evidence="2 3">
    <name type="scientific">Diploptera punctata</name>
    <name type="common">Pacific beetle cockroach</name>
    <dbReference type="NCBI Taxonomy" id="6984"/>
    <lineage>
        <taxon>Eukaryota</taxon>
        <taxon>Metazoa</taxon>
        <taxon>Ecdysozoa</taxon>
        <taxon>Arthropoda</taxon>
        <taxon>Hexapoda</taxon>
        <taxon>Insecta</taxon>
        <taxon>Pterygota</taxon>
        <taxon>Neoptera</taxon>
        <taxon>Polyneoptera</taxon>
        <taxon>Dictyoptera</taxon>
        <taxon>Blattodea</taxon>
        <taxon>Blaberoidea</taxon>
        <taxon>Blaberidae</taxon>
        <taxon>Diplopterinae</taxon>
        <taxon>Diploptera</taxon>
    </lineage>
</organism>
<dbReference type="InterPro" id="IPR036291">
    <property type="entry name" value="NAD(P)-bd_dom_sf"/>
</dbReference>
<dbReference type="EMBL" id="JASPKZ010007228">
    <property type="protein sequence ID" value="KAJ9585978.1"/>
    <property type="molecule type" value="Genomic_DNA"/>
</dbReference>
<reference evidence="2" key="1">
    <citation type="journal article" date="2023" name="IScience">
        <title>Live-bearing cockroach genome reveals convergent evolutionary mechanisms linked to viviparity in insects and beyond.</title>
        <authorList>
            <person name="Fouks B."/>
            <person name="Harrison M.C."/>
            <person name="Mikhailova A.A."/>
            <person name="Marchal E."/>
            <person name="English S."/>
            <person name="Carruthers M."/>
            <person name="Jennings E.C."/>
            <person name="Chiamaka E.L."/>
            <person name="Frigard R.A."/>
            <person name="Pippel M."/>
            <person name="Attardo G.M."/>
            <person name="Benoit J.B."/>
            <person name="Bornberg-Bauer E."/>
            <person name="Tobe S.S."/>
        </authorList>
    </citation>
    <scope>NUCLEOTIDE SEQUENCE</scope>
    <source>
        <strain evidence="2">Stay&amp;Tobe</strain>
    </source>
</reference>
<dbReference type="PANTHER" id="PTHR43157:SF66">
    <property type="entry name" value="WW DOMAIN-CONTAINING OXIDOREDUCTASE-LIKE PROTEIN"/>
    <property type="match status" value="1"/>
</dbReference>
<reference evidence="2" key="2">
    <citation type="submission" date="2023-05" db="EMBL/GenBank/DDBJ databases">
        <authorList>
            <person name="Fouks B."/>
        </authorList>
    </citation>
    <scope>NUCLEOTIDE SEQUENCE</scope>
    <source>
        <strain evidence="2">Stay&amp;Tobe</strain>
        <tissue evidence="2">Testes</tissue>
    </source>
</reference>
<proteinExistence type="predicted"/>
<dbReference type="SUPFAM" id="SSF51735">
    <property type="entry name" value="NAD(P)-binding Rossmann-fold domains"/>
    <property type="match status" value="1"/>
</dbReference>
<dbReference type="InterPro" id="IPR002347">
    <property type="entry name" value="SDR_fam"/>
</dbReference>
<comment type="caution">
    <text evidence="2">The sequence shown here is derived from an EMBL/GenBank/DDBJ whole genome shotgun (WGS) entry which is preliminary data.</text>
</comment>
<keyword evidence="1" id="KW-0560">Oxidoreductase</keyword>
<sequence length="313" mass="35680">TTCMLFCIKIYNLWIKTPCTCKTRMDGKTVIVTGSNTGIGKETARDLARRGARVILACRNLEKAKEARDDIIKTTGNKNVEIRELDLSSLLSVRTFAKDIIESEPRLDVLINNAGLGERNRILTADNFEMTFQVNHLGPFLLTCLLLDLMKKSAPSRIIMVSSYLHHLARVDFNNLQSEKWHFWLQQYAITKLGNILMAKELTKKLKATVSTAMCCLHRVICTDIWEKLKQLSSLVYVLIMFSVKIFCKDAVEGSQTSIHLAVSEELKDVSGKHFWECKETTPSKAARNEALAQKFWERSEALVDLRPEEKFY</sequence>
<dbReference type="Pfam" id="PF00106">
    <property type="entry name" value="adh_short"/>
    <property type="match status" value="1"/>
</dbReference>
<gene>
    <name evidence="2" type="ORF">L9F63_020375</name>
</gene>
<dbReference type="PRINTS" id="PR00081">
    <property type="entry name" value="GDHRDH"/>
</dbReference>
<dbReference type="PANTHER" id="PTHR43157">
    <property type="entry name" value="PHOSPHATIDYLINOSITOL-GLYCAN BIOSYNTHESIS CLASS F PROTEIN-RELATED"/>
    <property type="match status" value="1"/>
</dbReference>
<evidence type="ECO:0000256" key="1">
    <source>
        <dbReference type="ARBA" id="ARBA00023002"/>
    </source>
</evidence>
<feature type="non-terminal residue" evidence="2">
    <location>
        <position position="313"/>
    </location>
</feature>
<protein>
    <recommendedName>
        <fullName evidence="4">Retinol dehydrogenase 11</fullName>
    </recommendedName>
</protein>
<name>A0AAD7ZSQ5_DIPPU</name>
<dbReference type="Proteomes" id="UP001233999">
    <property type="component" value="Unassembled WGS sequence"/>
</dbReference>
<dbReference type="Gene3D" id="3.40.50.720">
    <property type="entry name" value="NAD(P)-binding Rossmann-like Domain"/>
    <property type="match status" value="1"/>
</dbReference>
<evidence type="ECO:0000313" key="2">
    <source>
        <dbReference type="EMBL" id="KAJ9585978.1"/>
    </source>
</evidence>
<dbReference type="AlphaFoldDB" id="A0AAD7ZSQ5"/>
<accession>A0AAD7ZSQ5</accession>
<evidence type="ECO:0008006" key="4">
    <source>
        <dbReference type="Google" id="ProtNLM"/>
    </source>
</evidence>
<dbReference type="GO" id="GO:0016491">
    <property type="term" value="F:oxidoreductase activity"/>
    <property type="evidence" value="ECO:0007669"/>
    <property type="project" value="UniProtKB-KW"/>
</dbReference>
<evidence type="ECO:0000313" key="3">
    <source>
        <dbReference type="Proteomes" id="UP001233999"/>
    </source>
</evidence>
<keyword evidence="3" id="KW-1185">Reference proteome</keyword>